<dbReference type="SUPFAM" id="SSF53756">
    <property type="entry name" value="UDP-Glycosyltransferase/glycogen phosphorylase"/>
    <property type="match status" value="1"/>
</dbReference>
<sequence length="417" mass="48121">MQLANSTVLFIGYNWPEPKTTAAGNRIMQLLHFFLDHKCQITFASTAKMDIHSTDLTDLGIQMSEIELNNSNFDEYIKTLRPNVVVFDRFLTEEQFGWRVTEHTPEALKILDTEDLHSLRKTREIALKKGEEFTLANWYLNDLTKREVASIYRCDLSLIISSYEFDLLKGILKTSSNLLMHLPFMLPEISKRYINSWPNFNERKDFICIGTGKHLPNVDGILWLKNEIWPKIRKALPNAQVHIYGAYFPQQLLEIHQPKQGFLIKGWIEDAGLEMSTKKVNIAPLRYGAGIKGKLIMGMQKGTPNVTTSSGAEGMHDNMDWNGFIADSADDFAQRCIEIYSDEQLWSKAQIAGSRIINEFYEENRLMNNLVQKLNFLFSNLKEHRSSNFTGSLLHHQSMQATKFMAKWIEEKTQNRT</sequence>
<evidence type="ECO:0000313" key="2">
    <source>
        <dbReference type="Proteomes" id="UP001595814"/>
    </source>
</evidence>
<dbReference type="Gene3D" id="3.40.50.2000">
    <property type="entry name" value="Glycogen Phosphorylase B"/>
    <property type="match status" value="1"/>
</dbReference>
<proteinExistence type="predicted"/>
<dbReference type="Proteomes" id="UP001595814">
    <property type="component" value="Unassembled WGS sequence"/>
</dbReference>
<keyword evidence="2" id="KW-1185">Reference proteome</keyword>
<name>A0ABV8JR51_9FLAO</name>
<protein>
    <submittedName>
        <fullName evidence="1">Glycosyltransferase</fullName>
    </submittedName>
</protein>
<evidence type="ECO:0000313" key="1">
    <source>
        <dbReference type="EMBL" id="MFC4096792.1"/>
    </source>
</evidence>
<dbReference type="Pfam" id="PF13692">
    <property type="entry name" value="Glyco_trans_1_4"/>
    <property type="match status" value="1"/>
</dbReference>
<comment type="caution">
    <text evidence="1">The sequence shown here is derived from an EMBL/GenBank/DDBJ whole genome shotgun (WGS) entry which is preliminary data.</text>
</comment>
<accession>A0ABV8JR51</accession>
<organism evidence="1 2">
    <name type="scientific">Euzebyella saccharophila</name>
    <dbReference type="NCBI Taxonomy" id="679664"/>
    <lineage>
        <taxon>Bacteria</taxon>
        <taxon>Pseudomonadati</taxon>
        <taxon>Bacteroidota</taxon>
        <taxon>Flavobacteriia</taxon>
        <taxon>Flavobacteriales</taxon>
        <taxon>Flavobacteriaceae</taxon>
        <taxon>Euzebyella</taxon>
    </lineage>
</organism>
<reference evidence="2" key="1">
    <citation type="journal article" date="2019" name="Int. J. Syst. Evol. Microbiol.">
        <title>The Global Catalogue of Microorganisms (GCM) 10K type strain sequencing project: providing services to taxonomists for standard genome sequencing and annotation.</title>
        <authorList>
            <consortium name="The Broad Institute Genomics Platform"/>
            <consortium name="The Broad Institute Genome Sequencing Center for Infectious Disease"/>
            <person name="Wu L."/>
            <person name="Ma J."/>
        </authorList>
    </citation>
    <scope>NUCLEOTIDE SEQUENCE [LARGE SCALE GENOMIC DNA]</scope>
    <source>
        <strain evidence="2">CECT 7477</strain>
    </source>
</reference>
<gene>
    <name evidence="1" type="ORF">ACFOUT_12965</name>
</gene>
<dbReference type="EMBL" id="JBHSAW010000010">
    <property type="protein sequence ID" value="MFC4096792.1"/>
    <property type="molecule type" value="Genomic_DNA"/>
</dbReference>
<dbReference type="RefSeq" id="WP_192461535.1">
    <property type="nucleotide sequence ID" value="NZ_JACYFJ010000002.1"/>
</dbReference>